<accession>A0AAD6KME6</accession>
<evidence type="ECO:0000256" key="1">
    <source>
        <dbReference type="SAM" id="SignalP"/>
    </source>
</evidence>
<proteinExistence type="predicted"/>
<comment type="caution">
    <text evidence="2">The sequence shown here is derived from an EMBL/GenBank/DDBJ whole genome shotgun (WGS) entry which is preliminary data.</text>
</comment>
<dbReference type="Proteomes" id="UP001162972">
    <property type="component" value="Chromosome 16"/>
</dbReference>
<protein>
    <submittedName>
        <fullName evidence="2">Uncharacterized protein</fullName>
    </submittedName>
</protein>
<feature type="chain" id="PRO_5042188724" evidence="1">
    <location>
        <begin position="27"/>
        <end position="99"/>
    </location>
</feature>
<evidence type="ECO:0000313" key="2">
    <source>
        <dbReference type="EMBL" id="KAJ6425475.1"/>
    </source>
</evidence>
<sequence length="99" mass="11170">MERIRIYNSYTPFCFCLSLLTSPTSCFCLRCGSWKCCGVALKGLLKVLNLSVTVTHLMTSMLQSRQIPSSLKLIFAVPPFFVSYADMMNLKRATKSSWS</sequence>
<organism evidence="2 3">
    <name type="scientific">Salix udensis</name>
    <dbReference type="NCBI Taxonomy" id="889485"/>
    <lineage>
        <taxon>Eukaryota</taxon>
        <taxon>Viridiplantae</taxon>
        <taxon>Streptophyta</taxon>
        <taxon>Embryophyta</taxon>
        <taxon>Tracheophyta</taxon>
        <taxon>Spermatophyta</taxon>
        <taxon>Magnoliopsida</taxon>
        <taxon>eudicotyledons</taxon>
        <taxon>Gunneridae</taxon>
        <taxon>Pentapetalae</taxon>
        <taxon>rosids</taxon>
        <taxon>fabids</taxon>
        <taxon>Malpighiales</taxon>
        <taxon>Salicaceae</taxon>
        <taxon>Saliceae</taxon>
        <taxon>Salix</taxon>
    </lineage>
</organism>
<feature type="signal peptide" evidence="1">
    <location>
        <begin position="1"/>
        <end position="26"/>
    </location>
</feature>
<reference evidence="2 3" key="1">
    <citation type="journal article" date="2023" name="Int. J. Mol. Sci.">
        <title>De Novo Assembly and Annotation of 11 Diverse Shrub Willow (Salix) Genomes Reveals Novel Gene Organization in Sex-Linked Regions.</title>
        <authorList>
            <person name="Hyden B."/>
            <person name="Feng K."/>
            <person name="Yates T.B."/>
            <person name="Jawdy S."/>
            <person name="Cereghino C."/>
            <person name="Smart L.B."/>
            <person name="Muchero W."/>
        </authorList>
    </citation>
    <scope>NUCLEOTIDE SEQUENCE [LARGE SCALE GENOMIC DNA]</scope>
    <source>
        <tissue evidence="2">Shoot tip</tissue>
    </source>
</reference>
<dbReference type="EMBL" id="JAPFFJ010000006">
    <property type="protein sequence ID" value="KAJ6425475.1"/>
    <property type="molecule type" value="Genomic_DNA"/>
</dbReference>
<keyword evidence="3" id="KW-1185">Reference proteome</keyword>
<evidence type="ECO:0000313" key="3">
    <source>
        <dbReference type="Proteomes" id="UP001162972"/>
    </source>
</evidence>
<name>A0AAD6KME6_9ROSI</name>
<gene>
    <name evidence="2" type="ORF">OIU84_026115</name>
</gene>
<dbReference type="AlphaFoldDB" id="A0AAD6KME6"/>
<keyword evidence="1" id="KW-0732">Signal</keyword>